<reference evidence="2 3" key="1">
    <citation type="submission" date="2024-04" db="EMBL/GenBank/DDBJ databases">
        <title>Novel genus in family Flammeovirgaceae.</title>
        <authorList>
            <person name="Nguyen T.H."/>
            <person name="Vuong T.Q."/>
            <person name="Le H."/>
            <person name="Kim S.-G."/>
        </authorList>
    </citation>
    <scope>NUCLEOTIDE SEQUENCE [LARGE SCALE GENOMIC DNA]</scope>
    <source>
        <strain evidence="2 3">JCM 23209</strain>
    </source>
</reference>
<evidence type="ECO:0000313" key="3">
    <source>
        <dbReference type="Proteomes" id="UP001403385"/>
    </source>
</evidence>
<name>A0AAW9SA58_9BACT</name>
<feature type="transmembrane region" description="Helical" evidence="1">
    <location>
        <begin position="54"/>
        <end position="78"/>
    </location>
</feature>
<evidence type="ECO:0000313" key="2">
    <source>
        <dbReference type="EMBL" id="MEN7550793.1"/>
    </source>
</evidence>
<protein>
    <submittedName>
        <fullName evidence="2">Uncharacterized protein</fullName>
    </submittedName>
</protein>
<comment type="caution">
    <text evidence="2">The sequence shown here is derived from an EMBL/GenBank/DDBJ whole genome shotgun (WGS) entry which is preliminary data.</text>
</comment>
<gene>
    <name evidence="2" type="ORF">AAG747_22925</name>
</gene>
<feature type="transmembrane region" description="Helical" evidence="1">
    <location>
        <begin position="98"/>
        <end position="123"/>
    </location>
</feature>
<dbReference type="Proteomes" id="UP001403385">
    <property type="component" value="Unassembled WGS sequence"/>
</dbReference>
<feature type="transmembrane region" description="Helical" evidence="1">
    <location>
        <begin position="20"/>
        <end position="42"/>
    </location>
</feature>
<keyword evidence="1" id="KW-1133">Transmembrane helix</keyword>
<dbReference type="AlphaFoldDB" id="A0AAW9SA58"/>
<dbReference type="EMBL" id="JBDKWZ010000016">
    <property type="protein sequence ID" value="MEN7550793.1"/>
    <property type="molecule type" value="Genomic_DNA"/>
</dbReference>
<dbReference type="RefSeq" id="WP_346823574.1">
    <property type="nucleotide sequence ID" value="NZ_JBDKWZ010000016.1"/>
</dbReference>
<sequence>MNSELTIPAFLHEVHGKKASVMDLVLTYFTAFALAVVSYLLMDNLELKSWETGILLLLAMDIGGGVVANFSRGTSTYYAESPKARRTFVAMHLSQPALLAWVFPGSLVTIMSICAYTLITTSFVNMIRLQEKQRVFASFFLSLGLMLFFLLPTVQPIIYLILILYMVKLVMAFAVQWK</sequence>
<organism evidence="2 3">
    <name type="scientific">Rapidithrix thailandica</name>
    <dbReference type="NCBI Taxonomy" id="413964"/>
    <lineage>
        <taxon>Bacteria</taxon>
        <taxon>Pseudomonadati</taxon>
        <taxon>Bacteroidota</taxon>
        <taxon>Cytophagia</taxon>
        <taxon>Cytophagales</taxon>
        <taxon>Flammeovirgaceae</taxon>
        <taxon>Rapidithrix</taxon>
    </lineage>
</organism>
<keyword evidence="3" id="KW-1185">Reference proteome</keyword>
<keyword evidence="1" id="KW-0472">Membrane</keyword>
<accession>A0AAW9SA58</accession>
<feature type="transmembrane region" description="Helical" evidence="1">
    <location>
        <begin position="135"/>
        <end position="151"/>
    </location>
</feature>
<proteinExistence type="predicted"/>
<keyword evidence="1" id="KW-0812">Transmembrane</keyword>
<evidence type="ECO:0000256" key="1">
    <source>
        <dbReference type="SAM" id="Phobius"/>
    </source>
</evidence>